<keyword evidence="5" id="KW-0547">Nucleotide-binding</keyword>
<comment type="subcellular location">
    <subcellularLocation>
        <location evidence="1">Membrane</location>
        <topology evidence="1">Multi-pass membrane protein</topology>
    </subcellularLocation>
</comment>
<dbReference type="SUPFAM" id="SSF52540">
    <property type="entry name" value="P-loop containing nucleoside triphosphate hydrolases"/>
    <property type="match status" value="1"/>
</dbReference>
<dbReference type="GO" id="GO:0005524">
    <property type="term" value="F:ATP binding"/>
    <property type="evidence" value="ECO:0007669"/>
    <property type="project" value="UniProtKB-KW"/>
</dbReference>
<evidence type="ECO:0000259" key="9">
    <source>
        <dbReference type="PROSITE" id="PS50893"/>
    </source>
</evidence>
<dbReference type="PANTHER" id="PTHR24223">
    <property type="entry name" value="ATP-BINDING CASSETTE SUB-FAMILY C"/>
    <property type="match status" value="1"/>
</dbReference>
<dbReference type="Proteomes" id="UP000008063">
    <property type="component" value="Unassembled WGS sequence"/>
</dbReference>
<name>F8PR64_SERL3</name>
<keyword evidence="6" id="KW-0067">ATP-binding</keyword>
<keyword evidence="3" id="KW-0813">Transport</keyword>
<keyword evidence="11" id="KW-1185">Reference proteome</keyword>
<comment type="similarity">
    <text evidence="2">Belongs to the ABC transporter superfamily. ABCC family. Conjugate transporter (TC 3.A.1.208) subfamily.</text>
</comment>
<dbReference type="SMART" id="SM00382">
    <property type="entry name" value="AAA"/>
    <property type="match status" value="1"/>
</dbReference>
<dbReference type="PROSITE" id="PS50893">
    <property type="entry name" value="ABC_TRANSPORTER_2"/>
    <property type="match status" value="1"/>
</dbReference>
<evidence type="ECO:0000256" key="2">
    <source>
        <dbReference type="ARBA" id="ARBA00009726"/>
    </source>
</evidence>
<evidence type="ECO:0000256" key="1">
    <source>
        <dbReference type="ARBA" id="ARBA00004141"/>
    </source>
</evidence>
<dbReference type="PROSITE" id="PS00211">
    <property type="entry name" value="ABC_TRANSPORTER_1"/>
    <property type="match status" value="1"/>
</dbReference>
<dbReference type="CDD" id="cd03244">
    <property type="entry name" value="ABCC_MRP_domain2"/>
    <property type="match status" value="1"/>
</dbReference>
<organism evidence="11">
    <name type="scientific">Serpula lacrymans var. lacrymans (strain S7.3)</name>
    <name type="common">Dry rot fungus</name>
    <dbReference type="NCBI Taxonomy" id="936435"/>
    <lineage>
        <taxon>Eukaryota</taxon>
        <taxon>Fungi</taxon>
        <taxon>Dikarya</taxon>
        <taxon>Basidiomycota</taxon>
        <taxon>Agaricomycotina</taxon>
        <taxon>Agaricomycetes</taxon>
        <taxon>Agaricomycetidae</taxon>
        <taxon>Boletales</taxon>
        <taxon>Coniophorineae</taxon>
        <taxon>Serpulaceae</taxon>
        <taxon>Serpula</taxon>
    </lineage>
</organism>
<dbReference type="InterPro" id="IPR050173">
    <property type="entry name" value="ABC_transporter_C-like"/>
</dbReference>
<gene>
    <name evidence="10" type="ORF">SERLA73DRAFT_86655</name>
</gene>
<dbReference type="EMBL" id="GL945477">
    <property type="protein sequence ID" value="EGO02355.1"/>
    <property type="molecule type" value="Genomic_DNA"/>
</dbReference>
<dbReference type="OrthoDB" id="2673058at2759"/>
<reference evidence="11" key="1">
    <citation type="journal article" date="2011" name="Science">
        <title>The plant cell wall-decomposing machinery underlies the functional diversity of forest fungi.</title>
        <authorList>
            <person name="Eastwood D.C."/>
            <person name="Floudas D."/>
            <person name="Binder M."/>
            <person name="Majcherczyk A."/>
            <person name="Schneider P."/>
            <person name="Aerts A."/>
            <person name="Asiegbu F.O."/>
            <person name="Baker S.E."/>
            <person name="Barry K."/>
            <person name="Bendiksby M."/>
            <person name="Blumentritt M."/>
            <person name="Coutinho P.M."/>
            <person name="Cullen D."/>
            <person name="de Vries R.P."/>
            <person name="Gathman A."/>
            <person name="Goodell B."/>
            <person name="Henrissat B."/>
            <person name="Ihrmark K."/>
            <person name="Kauserud H."/>
            <person name="Kohler A."/>
            <person name="LaButti K."/>
            <person name="Lapidus A."/>
            <person name="Lavin J.L."/>
            <person name="Lee Y.-H."/>
            <person name="Lindquist E."/>
            <person name="Lilly W."/>
            <person name="Lucas S."/>
            <person name="Morin E."/>
            <person name="Murat C."/>
            <person name="Oguiza J.A."/>
            <person name="Park J."/>
            <person name="Pisabarro A.G."/>
            <person name="Riley R."/>
            <person name="Rosling A."/>
            <person name="Salamov A."/>
            <person name="Schmidt O."/>
            <person name="Schmutz J."/>
            <person name="Skrede I."/>
            <person name="Stenlid J."/>
            <person name="Wiebenga A."/>
            <person name="Xie X."/>
            <person name="Kuees U."/>
            <person name="Hibbett D.S."/>
            <person name="Hoffmeister D."/>
            <person name="Hoegberg N."/>
            <person name="Martin F."/>
            <person name="Grigoriev I.V."/>
            <person name="Watkinson S.C."/>
        </authorList>
    </citation>
    <scope>NUCLEOTIDE SEQUENCE [LARGE SCALE GENOMIC DNA]</scope>
    <source>
        <strain evidence="11">strain S7.3</strain>
    </source>
</reference>
<protein>
    <recommendedName>
        <fullName evidence="9">ABC transporter domain-containing protein</fullName>
    </recommendedName>
</protein>
<dbReference type="InterPro" id="IPR003439">
    <property type="entry name" value="ABC_transporter-like_ATP-bd"/>
</dbReference>
<dbReference type="eggNOG" id="KOG0054">
    <property type="taxonomic scope" value="Eukaryota"/>
</dbReference>
<dbReference type="GO" id="GO:0016887">
    <property type="term" value="F:ATP hydrolysis activity"/>
    <property type="evidence" value="ECO:0007669"/>
    <property type="project" value="InterPro"/>
</dbReference>
<evidence type="ECO:0000256" key="8">
    <source>
        <dbReference type="ARBA" id="ARBA00023136"/>
    </source>
</evidence>
<dbReference type="Pfam" id="PF00005">
    <property type="entry name" value="ABC_tran"/>
    <property type="match status" value="1"/>
</dbReference>
<dbReference type="InterPro" id="IPR003593">
    <property type="entry name" value="AAA+_ATPase"/>
</dbReference>
<evidence type="ECO:0000256" key="6">
    <source>
        <dbReference type="ARBA" id="ARBA00022840"/>
    </source>
</evidence>
<evidence type="ECO:0000256" key="3">
    <source>
        <dbReference type="ARBA" id="ARBA00022448"/>
    </source>
</evidence>
<evidence type="ECO:0000313" key="10">
    <source>
        <dbReference type="EMBL" id="EGO02355.1"/>
    </source>
</evidence>
<evidence type="ECO:0000256" key="4">
    <source>
        <dbReference type="ARBA" id="ARBA00022692"/>
    </source>
</evidence>
<dbReference type="STRING" id="936435.F8PR64"/>
<dbReference type="GO" id="GO:0042626">
    <property type="term" value="F:ATPase-coupled transmembrane transporter activity"/>
    <property type="evidence" value="ECO:0007669"/>
    <property type="project" value="TreeGrafter"/>
</dbReference>
<dbReference type="FunFam" id="3.40.50.300:FF:000630">
    <property type="entry name" value="ATP-binding cassette (ABC) transporter, putative"/>
    <property type="match status" value="1"/>
</dbReference>
<dbReference type="InParanoid" id="F8PR64"/>
<dbReference type="InterPro" id="IPR017871">
    <property type="entry name" value="ABC_transporter-like_CS"/>
</dbReference>
<keyword evidence="8" id="KW-0472">Membrane</keyword>
<evidence type="ECO:0000313" key="11">
    <source>
        <dbReference type="Proteomes" id="UP000008063"/>
    </source>
</evidence>
<keyword evidence="4" id="KW-0812">Transmembrane</keyword>
<dbReference type="AlphaFoldDB" id="F8PR64"/>
<keyword evidence="7" id="KW-1133">Transmembrane helix</keyword>
<evidence type="ECO:0000256" key="5">
    <source>
        <dbReference type="ARBA" id="ARBA00022741"/>
    </source>
</evidence>
<feature type="domain" description="ABC transporter" evidence="9">
    <location>
        <begin position="37"/>
        <end position="273"/>
    </location>
</feature>
<dbReference type="OMA" id="TAMICIS"/>
<dbReference type="PANTHER" id="PTHR24223:SF456">
    <property type="entry name" value="MULTIDRUG RESISTANCE-ASSOCIATED PROTEIN LETHAL(2)03659"/>
    <property type="match status" value="1"/>
</dbReference>
<proteinExistence type="inferred from homology"/>
<dbReference type="GO" id="GO:0016020">
    <property type="term" value="C:membrane"/>
    <property type="evidence" value="ECO:0007669"/>
    <property type="project" value="UniProtKB-SubCell"/>
</dbReference>
<dbReference type="HOGENOM" id="CLU_000604_1_9_1"/>
<dbReference type="InterPro" id="IPR027417">
    <property type="entry name" value="P-loop_NTPase"/>
</dbReference>
<accession>F8PR64</accession>
<evidence type="ECO:0000256" key="7">
    <source>
        <dbReference type="ARBA" id="ARBA00022989"/>
    </source>
</evidence>
<dbReference type="Gene3D" id="3.40.50.300">
    <property type="entry name" value="P-loop containing nucleotide triphosphate hydrolases"/>
    <property type="match status" value="1"/>
</dbReference>
<sequence length="292" mass="32417">MNTVERIVYYANQEEQESPHQLDDGVLPASWPSEGQVELKDVVLKYRPELPPVLKGLSISIKPREKVGIVGRTGAGKSSIMTALFRIVELISGSIAIDGVDISTVGLTKLRSGLSIIPQEAYLVSGTLGSNLDPFELYDDAQLWDALKRSHLVEQSKESQSENVHDEKTPEARFTLDSHIDEDGSNLSAGERSLVSLAQALVNDTKVLILDEATASVDYKTDTYEQYTRLSYRLRTIISYDRICVLDGGRVVEFDTPSTLYSTPNSIFREMCDHSSISLEDILSESKKKETE</sequence>